<gene>
    <name evidence="1" type="ORF">C8D82_11869</name>
</gene>
<protein>
    <recommendedName>
        <fullName evidence="3">DUF2924 family protein</fullName>
    </recommendedName>
</protein>
<proteinExistence type="predicted"/>
<evidence type="ECO:0008006" key="3">
    <source>
        <dbReference type="Google" id="ProtNLM"/>
    </source>
</evidence>
<dbReference type="InterPro" id="IPR021322">
    <property type="entry name" value="DUF2924"/>
</dbReference>
<reference evidence="1 2" key="1">
    <citation type="submission" date="2018-04" db="EMBL/GenBank/DDBJ databases">
        <title>Genomic Encyclopedia of Type Strains, Phase IV (KMG-IV): sequencing the most valuable type-strain genomes for metagenomic binning, comparative biology and taxonomic classification.</title>
        <authorList>
            <person name="Goeker M."/>
        </authorList>
    </citation>
    <scope>NUCLEOTIDE SEQUENCE [LARGE SCALE GENOMIC DNA]</scope>
    <source>
        <strain evidence="1 2">DSM 14823</strain>
    </source>
</reference>
<comment type="caution">
    <text evidence="1">The sequence shown here is derived from an EMBL/GenBank/DDBJ whole genome shotgun (WGS) entry which is preliminary data.</text>
</comment>
<dbReference type="AlphaFoldDB" id="A0A2U1AUG8"/>
<dbReference type="Proteomes" id="UP000245959">
    <property type="component" value="Unassembled WGS sequence"/>
</dbReference>
<dbReference type="Pfam" id="PF11149">
    <property type="entry name" value="DUF2924"/>
    <property type="match status" value="1"/>
</dbReference>
<keyword evidence="2" id="KW-1185">Reference proteome</keyword>
<organism evidence="1 2">
    <name type="scientific">Victivallis vadensis</name>
    <dbReference type="NCBI Taxonomy" id="172901"/>
    <lineage>
        <taxon>Bacteria</taxon>
        <taxon>Pseudomonadati</taxon>
        <taxon>Lentisphaerota</taxon>
        <taxon>Lentisphaeria</taxon>
        <taxon>Victivallales</taxon>
        <taxon>Victivallaceae</taxon>
        <taxon>Victivallis</taxon>
    </lineage>
</organism>
<name>A0A2U1AUG8_9BACT</name>
<dbReference type="EMBL" id="QEKH01000018">
    <property type="protein sequence ID" value="PVY40068.1"/>
    <property type="molecule type" value="Genomic_DNA"/>
</dbReference>
<evidence type="ECO:0000313" key="1">
    <source>
        <dbReference type="EMBL" id="PVY40068.1"/>
    </source>
</evidence>
<dbReference type="RefSeq" id="WP_116884488.1">
    <property type="nucleotide sequence ID" value="NZ_QEKH01000018.1"/>
</dbReference>
<accession>A0A2U1AUG8</accession>
<sequence>MRQQTPTSVTRQLMELQNMGVPALQARFEELYGFPTTQKRVVTLRKRIAFRIQELYYGGLTTAEKDILNEVASNDPLANLQKTSNNESVLLPGSRLTRTWKGKEYEVTIMDDGRFEYEGRIFRSLSGIASEITGSHWNGKVFFGVK</sequence>
<dbReference type="GeneID" id="78295783"/>
<evidence type="ECO:0000313" key="2">
    <source>
        <dbReference type="Proteomes" id="UP000245959"/>
    </source>
</evidence>